<evidence type="ECO:0000313" key="4">
    <source>
        <dbReference type="EMBL" id="KUI61938.1"/>
    </source>
</evidence>
<feature type="zinc finger region" description="C3H1-type" evidence="1">
    <location>
        <begin position="1092"/>
        <end position="1120"/>
    </location>
</feature>
<evidence type="ECO:0000313" key="5">
    <source>
        <dbReference type="Proteomes" id="UP000078576"/>
    </source>
</evidence>
<reference evidence="5" key="1">
    <citation type="submission" date="2014-12" db="EMBL/GenBank/DDBJ databases">
        <title>Genome Sequence of Valsa Canker Pathogens Uncovers a Specific Adaption of Colonization on Woody Bark.</title>
        <authorList>
            <person name="Yin Z."/>
            <person name="Liu H."/>
            <person name="Gao X."/>
            <person name="Li Z."/>
            <person name="Song N."/>
            <person name="Ke X."/>
            <person name="Dai Q."/>
            <person name="Wu Y."/>
            <person name="Sun Y."/>
            <person name="Xu J.-R."/>
            <person name="Kang Z.K."/>
            <person name="Wang L."/>
            <person name="Huang L."/>
        </authorList>
    </citation>
    <scope>NUCLEOTIDE SEQUENCE [LARGE SCALE GENOMIC DNA]</scope>
    <source>
        <strain evidence="5">SXYL134</strain>
    </source>
</reference>
<feature type="region of interest" description="Disordered" evidence="2">
    <location>
        <begin position="388"/>
        <end position="434"/>
    </location>
</feature>
<dbReference type="PROSITE" id="PS50103">
    <property type="entry name" value="ZF_C3H1"/>
    <property type="match status" value="1"/>
</dbReference>
<feature type="compositionally biased region" description="Polar residues" evidence="2">
    <location>
        <begin position="721"/>
        <end position="730"/>
    </location>
</feature>
<feature type="compositionally biased region" description="Low complexity" evidence="2">
    <location>
        <begin position="1"/>
        <end position="39"/>
    </location>
</feature>
<feature type="region of interest" description="Disordered" evidence="2">
    <location>
        <begin position="1"/>
        <end position="348"/>
    </location>
</feature>
<evidence type="ECO:0000256" key="1">
    <source>
        <dbReference type="PROSITE-ProRule" id="PRU00723"/>
    </source>
</evidence>
<organism evidence="4 5">
    <name type="scientific">Cytospora mali</name>
    <name type="common">Apple Valsa canker fungus</name>
    <name type="synonym">Valsa mali</name>
    <dbReference type="NCBI Taxonomy" id="578113"/>
    <lineage>
        <taxon>Eukaryota</taxon>
        <taxon>Fungi</taxon>
        <taxon>Dikarya</taxon>
        <taxon>Ascomycota</taxon>
        <taxon>Pezizomycotina</taxon>
        <taxon>Sordariomycetes</taxon>
        <taxon>Sordariomycetidae</taxon>
        <taxon>Diaporthales</taxon>
        <taxon>Cytosporaceae</taxon>
        <taxon>Cytospora</taxon>
    </lineage>
</organism>
<feature type="compositionally biased region" description="Polar residues" evidence="2">
    <location>
        <begin position="117"/>
        <end position="129"/>
    </location>
</feature>
<sequence>MSQYPYGYGFQGQQPQQQYPYQPYGAYSAPGYGAQQPQQPQQPPPTTSNYYAATQSAYDYNANNIPGLGTPSTTPLFPVPFNRSWDQSGYGTSAPLPPAQYPPYVPNPTPPIPASYPNMQNQTSVLQNSEPPPHYRQNQHKTQIKVQQIQRLTEQPRQQPRDVDSQEEGEISDGQFDDLYDDASNQPSGPQQHTAASASAKSSEDGVVSGTDQEPNFYDTDVDETSAPNTQSTVTLRAKVLGNDKPPRQAEASRNERDRSRSYSPYLSPREVEQDTTTPENPTTNNTQAGREIQQRPAGRDANTGTTAGRNNDAQGQVNGVDRSEEGEVASNGSAAALTPSRSFGTLPEAQNEAKKTILRLLPLGVKFQTYIDEGIDPKVVKDLFTQLNLAPPPPSSAPSEKPATTQEKKTEAAKQQSTQVSQLDAKAKKQEERKDKIARLLAEKKAKAAAGVIAESKAPATPVSAVTSSPSIKPKSQSEKNLLLQQKMEALRKAQEARAQKVGKQPTLPQVAKPEVTGEGITRPSAQGPTITAQPATNSKPTAPARPSPIAMTLSHGAPGPSPVQQSLRIQSPTLTSLSTKQVNQRKRPVAADFVDYATPAVKRPFLPTRQDSSLVISVSDDDDEDDDDDDDVDMEMDSPAEDSPPSAPQSFGLPRKAPSLRDYPPLTNRGAPRQLSSPAPGTPGGRAANVDLKAQERAIAELKRKIEEAEARAKAKPKTGSSTPQTPSAGDVTPARRTISTSELDDKNGPSAQLLQEAEAAKLPKSSTLSQADGQPRIEPSSRLTSTQIPRVKSIVDEKVARIKRMEEELNRLRSEVDETLAEKQHTEEADRVTSDSVADYVQDTQPSNAAAASSGEPERMQSEETSFDAASQSHPMEIESSEKSDDEMDTTMEISQVDAPEGMDEMATDGPEASSQDPQHVDTAQPSVTGQPAEAPATMVGATTSGTGVSTAEEDASDDYEPPDAPNDDRTAVDSPPFSPAPAHDTGSFEMSQREAQEVISPMPTQISTAKMPNDDPNTEAHAEFFAHPSSRVEEIPREDTDHGAPVPHTSFVDYESPLRYFRAYRFHPQYNDNVAGGFKSLTYSNTIDPKREVCPDELDGQDCPRGGACQFQHFQAMATPDNRIILELGSSDDLMGDQKKNFNNGLRELVASFQKSKVRDFKTIAEGIVEFRRRFLGDSTKILHLEGITI</sequence>
<dbReference type="GO" id="GO:0008270">
    <property type="term" value="F:zinc ion binding"/>
    <property type="evidence" value="ECO:0007669"/>
    <property type="project" value="UniProtKB-KW"/>
</dbReference>
<feature type="compositionally biased region" description="Polar residues" evidence="2">
    <location>
        <begin position="525"/>
        <end position="542"/>
    </location>
</feature>
<feature type="compositionally biased region" description="Polar residues" evidence="2">
    <location>
        <begin position="144"/>
        <end position="158"/>
    </location>
</feature>
<dbReference type="Proteomes" id="UP000078576">
    <property type="component" value="Unassembled WGS sequence"/>
</dbReference>
<feature type="compositionally biased region" description="Polar residues" evidence="2">
    <location>
        <begin position="183"/>
        <end position="201"/>
    </location>
</feature>
<feature type="compositionally biased region" description="Polar residues" evidence="2">
    <location>
        <begin position="226"/>
        <end position="235"/>
    </location>
</feature>
<feature type="compositionally biased region" description="Polar residues" evidence="2">
    <location>
        <begin position="303"/>
        <end position="318"/>
    </location>
</feature>
<feature type="compositionally biased region" description="Acidic residues" evidence="2">
    <location>
        <begin position="955"/>
        <end position="965"/>
    </location>
</feature>
<feature type="region of interest" description="Disordered" evidence="2">
    <location>
        <begin position="500"/>
        <end position="567"/>
    </location>
</feature>
<feature type="region of interest" description="Disordered" evidence="2">
    <location>
        <begin position="811"/>
        <end position="999"/>
    </location>
</feature>
<feature type="region of interest" description="Disordered" evidence="2">
    <location>
        <begin position="609"/>
        <end position="792"/>
    </location>
</feature>
<feature type="compositionally biased region" description="Polar residues" evidence="2">
    <location>
        <begin position="916"/>
        <end position="933"/>
    </location>
</feature>
<feature type="compositionally biased region" description="Basic and acidic residues" evidence="2">
    <location>
        <begin position="245"/>
        <end position="261"/>
    </location>
</feature>
<keyword evidence="5" id="KW-1185">Reference proteome</keyword>
<feature type="compositionally biased region" description="Low complexity" evidence="2">
    <location>
        <begin position="643"/>
        <end position="652"/>
    </location>
</feature>
<evidence type="ECO:0000259" key="3">
    <source>
        <dbReference type="PROSITE" id="PS50103"/>
    </source>
</evidence>
<feature type="compositionally biased region" description="Pro residues" evidence="2">
    <location>
        <begin position="95"/>
        <end position="114"/>
    </location>
</feature>
<protein>
    <submittedName>
        <fullName evidence="4">Protein red1</fullName>
    </submittedName>
</protein>
<keyword evidence="1" id="KW-0862">Zinc</keyword>
<feature type="compositionally biased region" description="Polar residues" evidence="2">
    <location>
        <begin position="414"/>
        <end position="423"/>
    </location>
</feature>
<dbReference type="InterPro" id="IPR000571">
    <property type="entry name" value="Znf_CCCH"/>
</dbReference>
<dbReference type="OrthoDB" id="1922977at2759"/>
<accession>A0A194VDH1</accession>
<keyword evidence="1" id="KW-0863">Zinc-finger</keyword>
<dbReference type="EMBL" id="KN714792">
    <property type="protein sequence ID" value="KUI61938.1"/>
    <property type="molecule type" value="Genomic_DNA"/>
</dbReference>
<feature type="compositionally biased region" description="Basic and acidic residues" evidence="2">
    <location>
        <begin position="811"/>
        <end position="836"/>
    </location>
</feature>
<dbReference type="AlphaFoldDB" id="A0A194VDH1"/>
<feature type="compositionally biased region" description="Acidic residues" evidence="2">
    <location>
        <begin position="165"/>
        <end position="181"/>
    </location>
</feature>
<feature type="region of interest" description="Disordered" evidence="2">
    <location>
        <begin position="452"/>
        <end position="479"/>
    </location>
</feature>
<feature type="compositionally biased region" description="Basic and acidic residues" evidence="2">
    <location>
        <begin position="695"/>
        <end position="715"/>
    </location>
</feature>
<name>A0A194VDH1_CYTMA</name>
<feature type="compositionally biased region" description="Low complexity" evidence="2">
    <location>
        <begin position="940"/>
        <end position="954"/>
    </location>
</feature>
<feature type="compositionally biased region" description="Polar residues" evidence="2">
    <location>
        <begin position="465"/>
        <end position="479"/>
    </location>
</feature>
<keyword evidence="1" id="KW-0479">Metal-binding</keyword>
<evidence type="ECO:0000256" key="2">
    <source>
        <dbReference type="SAM" id="MobiDB-lite"/>
    </source>
</evidence>
<feature type="domain" description="C3H1-type" evidence="3">
    <location>
        <begin position="1092"/>
        <end position="1120"/>
    </location>
</feature>
<feature type="compositionally biased region" description="Polar residues" evidence="2">
    <location>
        <begin position="845"/>
        <end position="854"/>
    </location>
</feature>
<feature type="compositionally biased region" description="Low complexity" evidence="2">
    <location>
        <begin position="276"/>
        <end position="287"/>
    </location>
</feature>
<proteinExistence type="predicted"/>
<dbReference type="STRING" id="694573.A0A194VDH1"/>
<feature type="compositionally biased region" description="Polar residues" evidence="2">
    <location>
        <begin position="47"/>
        <end position="75"/>
    </location>
</feature>
<gene>
    <name evidence="4" type="ORF">VP1G_09068</name>
</gene>
<feature type="compositionally biased region" description="Acidic residues" evidence="2">
    <location>
        <begin position="621"/>
        <end position="642"/>
    </location>
</feature>